<dbReference type="AlphaFoldDB" id="A0A3G9G455"/>
<dbReference type="Pfam" id="PF02954">
    <property type="entry name" value="HTH_8"/>
    <property type="match status" value="1"/>
</dbReference>
<dbReference type="OrthoDB" id="9805953at2"/>
<evidence type="ECO:0000259" key="1">
    <source>
        <dbReference type="Pfam" id="PF01590"/>
    </source>
</evidence>
<dbReference type="EMBL" id="AP018827">
    <property type="protein sequence ID" value="BBF80511.1"/>
    <property type="molecule type" value="Genomic_DNA"/>
</dbReference>
<reference evidence="4" key="2">
    <citation type="journal article" date="2017" name="Plant Physiol. Biochem.">
        <title>Differential oxidative and antioxidative response of duckweed Lemna minor toward plant growth promoting/inhibiting bacteria.</title>
        <authorList>
            <person name="Ishizawa H."/>
            <person name="Kuroda M."/>
            <person name="Morikawa M."/>
            <person name="Ike M."/>
        </authorList>
    </citation>
    <scope>NUCLEOTIDE SEQUENCE [LARGE SCALE GENOMIC DNA]</scope>
    <source>
        <strain evidence="4">M6</strain>
    </source>
</reference>
<dbReference type="RefSeq" id="WP_126420912.1">
    <property type="nucleotide sequence ID" value="NZ_AP018827.1"/>
</dbReference>
<dbReference type="Proteomes" id="UP000278756">
    <property type="component" value="Chromosome 1"/>
</dbReference>
<dbReference type="InterPro" id="IPR002197">
    <property type="entry name" value="HTH_Fis"/>
</dbReference>
<gene>
    <name evidence="3" type="ORF">EM6_1095</name>
</gene>
<dbReference type="SUPFAM" id="SSF46689">
    <property type="entry name" value="Homeodomain-like"/>
    <property type="match status" value="1"/>
</dbReference>
<proteinExistence type="predicted"/>
<reference evidence="4" key="1">
    <citation type="journal article" date="2017" name="Biotechnol. Biofuels">
        <title>Evaluation of environmental bacterial communities as a factor affecting the growth of duckweed Lemna minor.</title>
        <authorList>
            <person name="Ishizawa H."/>
            <person name="Kuroda M."/>
            <person name="Morikawa M."/>
            <person name="Ike M."/>
        </authorList>
    </citation>
    <scope>NUCLEOTIDE SEQUENCE [LARGE SCALE GENOMIC DNA]</scope>
    <source>
        <strain evidence="4">M6</strain>
    </source>
</reference>
<dbReference type="InterPro" id="IPR029016">
    <property type="entry name" value="GAF-like_dom_sf"/>
</dbReference>
<dbReference type="Gene3D" id="1.10.10.60">
    <property type="entry name" value="Homeodomain-like"/>
    <property type="match status" value="1"/>
</dbReference>
<dbReference type="InterPro" id="IPR009057">
    <property type="entry name" value="Homeodomain-like_sf"/>
</dbReference>
<dbReference type="GO" id="GO:0043565">
    <property type="term" value="F:sequence-specific DNA binding"/>
    <property type="evidence" value="ECO:0007669"/>
    <property type="project" value="InterPro"/>
</dbReference>
<evidence type="ECO:0000313" key="4">
    <source>
        <dbReference type="Proteomes" id="UP000278756"/>
    </source>
</evidence>
<evidence type="ECO:0000313" key="3">
    <source>
        <dbReference type="EMBL" id="BBF80511.1"/>
    </source>
</evidence>
<dbReference type="Pfam" id="PF01590">
    <property type="entry name" value="GAF"/>
    <property type="match status" value="1"/>
</dbReference>
<dbReference type="InterPro" id="IPR003018">
    <property type="entry name" value="GAF"/>
</dbReference>
<protein>
    <submittedName>
        <fullName evidence="3">Transcriptional activator of acetoin/glycerol metabolism</fullName>
    </submittedName>
</protein>
<dbReference type="SUPFAM" id="SSF55781">
    <property type="entry name" value="GAF domain-like"/>
    <property type="match status" value="1"/>
</dbReference>
<accession>A0A3G9G455</accession>
<dbReference type="PRINTS" id="PR01590">
    <property type="entry name" value="HTHFIS"/>
</dbReference>
<dbReference type="Gene3D" id="3.30.450.40">
    <property type="match status" value="1"/>
</dbReference>
<feature type="domain" description="DNA binding HTH" evidence="2">
    <location>
        <begin position="307"/>
        <end position="343"/>
    </location>
</feature>
<organism evidence="3 4">
    <name type="scientific">Asticcacaulis excentricus</name>
    <dbReference type="NCBI Taxonomy" id="78587"/>
    <lineage>
        <taxon>Bacteria</taxon>
        <taxon>Pseudomonadati</taxon>
        <taxon>Pseudomonadota</taxon>
        <taxon>Alphaproteobacteria</taxon>
        <taxon>Caulobacterales</taxon>
        <taxon>Caulobacteraceae</taxon>
        <taxon>Asticcacaulis</taxon>
    </lineage>
</organism>
<evidence type="ECO:0000259" key="2">
    <source>
        <dbReference type="Pfam" id="PF02954"/>
    </source>
</evidence>
<name>A0A3G9G455_9CAUL</name>
<feature type="domain" description="GAF" evidence="1">
    <location>
        <begin position="102"/>
        <end position="202"/>
    </location>
</feature>
<sequence length="350" mass="37823">MTTDPARVEAARKSFFEKRSLPVDQVGHAILRSWIRCADMGLNAAADPRTEAPSTSDVRLLHEKHEALRRISRPELDALHAEARELSGIVILTNARGEILDAVGDPGFAGKAAEVALRPGVLWSEDGTGTNAIGTAIAERRPVAVNGAEHYFQAHRVLSCAATPIIDPRGAVLGVLDLSTPAHMQGGHMLGLMRLAVEQIEHRLFREGFESCQTLRFHSDSSLLGAAREGILVFRDGVVVAANRRGLSLTGHNWDDLDSLRFDDLFDAGGLRPGALHLRDHEGRLYHARCEEDGTAPAVTNLTEGRLDDVETAAIRRALEAHGGNVSAAARALGIHRSTIYRKSGQSSMS</sequence>